<dbReference type="EMBL" id="LXQA010420517">
    <property type="protein sequence ID" value="MCI50703.1"/>
    <property type="molecule type" value="Genomic_DNA"/>
</dbReference>
<protein>
    <submittedName>
        <fullName evidence="1">Minichromosome maintenance (MCM2/3/5) family protein</fullName>
    </submittedName>
</protein>
<feature type="non-terminal residue" evidence="1">
    <location>
        <position position="25"/>
    </location>
</feature>
<evidence type="ECO:0000313" key="1">
    <source>
        <dbReference type="EMBL" id="MCI50703.1"/>
    </source>
</evidence>
<comment type="caution">
    <text evidence="1">The sequence shown here is derived from an EMBL/GenBank/DDBJ whole genome shotgun (WGS) entry which is preliminary data.</text>
</comment>
<organism evidence="1 2">
    <name type="scientific">Trifolium medium</name>
    <dbReference type="NCBI Taxonomy" id="97028"/>
    <lineage>
        <taxon>Eukaryota</taxon>
        <taxon>Viridiplantae</taxon>
        <taxon>Streptophyta</taxon>
        <taxon>Embryophyta</taxon>
        <taxon>Tracheophyta</taxon>
        <taxon>Spermatophyta</taxon>
        <taxon>Magnoliopsida</taxon>
        <taxon>eudicotyledons</taxon>
        <taxon>Gunneridae</taxon>
        <taxon>Pentapetalae</taxon>
        <taxon>rosids</taxon>
        <taxon>fabids</taxon>
        <taxon>Fabales</taxon>
        <taxon>Fabaceae</taxon>
        <taxon>Papilionoideae</taxon>
        <taxon>50 kb inversion clade</taxon>
        <taxon>NPAAA clade</taxon>
        <taxon>Hologalegina</taxon>
        <taxon>IRL clade</taxon>
        <taxon>Trifolieae</taxon>
        <taxon>Trifolium</taxon>
    </lineage>
</organism>
<proteinExistence type="predicted"/>
<keyword evidence="2" id="KW-1185">Reference proteome</keyword>
<reference evidence="1 2" key="1">
    <citation type="journal article" date="2018" name="Front. Plant Sci.">
        <title>Red Clover (Trifolium pratense) and Zigzag Clover (T. medium) - A Picture of Genomic Similarities and Differences.</title>
        <authorList>
            <person name="Dluhosova J."/>
            <person name="Istvanek J."/>
            <person name="Nedelnik J."/>
            <person name="Repkova J."/>
        </authorList>
    </citation>
    <scope>NUCLEOTIDE SEQUENCE [LARGE SCALE GENOMIC DNA]</scope>
    <source>
        <strain evidence="2">cv. 10/8</strain>
        <tissue evidence="1">Leaf</tissue>
    </source>
</reference>
<sequence>MEAFGGYLVDEKAVRVENAFLDFLK</sequence>
<dbReference type="Proteomes" id="UP000265520">
    <property type="component" value="Unassembled WGS sequence"/>
</dbReference>
<name>A0A392SP96_9FABA</name>
<accession>A0A392SP96</accession>
<dbReference type="AlphaFoldDB" id="A0A392SP96"/>
<evidence type="ECO:0000313" key="2">
    <source>
        <dbReference type="Proteomes" id="UP000265520"/>
    </source>
</evidence>